<dbReference type="InterPro" id="IPR004629">
    <property type="entry name" value="WecG_TagA_CpsF"/>
</dbReference>
<dbReference type="Proteomes" id="UP000053096">
    <property type="component" value="Unassembled WGS sequence"/>
</dbReference>
<accession>A0A0M9IDB8</accession>
<organism evidence="4 5">
    <name type="scientific">Bordetella pseudohinzii</name>
    <dbReference type="NCBI Taxonomy" id="1331258"/>
    <lineage>
        <taxon>Bacteria</taxon>
        <taxon>Pseudomonadati</taxon>
        <taxon>Pseudomonadota</taxon>
        <taxon>Betaproteobacteria</taxon>
        <taxon>Burkholderiales</taxon>
        <taxon>Alcaligenaceae</taxon>
        <taxon>Bordetella</taxon>
    </lineage>
</organism>
<name>A0A0M9IDB8_9BORD</name>
<evidence type="ECO:0000256" key="3">
    <source>
        <dbReference type="SAM" id="Phobius"/>
    </source>
</evidence>
<evidence type="ECO:0000256" key="1">
    <source>
        <dbReference type="ARBA" id="ARBA00022676"/>
    </source>
</evidence>
<evidence type="ECO:0000313" key="5">
    <source>
        <dbReference type="Proteomes" id="UP000053096"/>
    </source>
</evidence>
<dbReference type="EC" id="2.4.1.187" evidence="4"/>
<keyword evidence="3" id="KW-0472">Membrane</keyword>
<dbReference type="EMBL" id="CYTV01000007">
    <property type="protein sequence ID" value="CUI91220.1"/>
    <property type="molecule type" value="Genomic_DNA"/>
</dbReference>
<protein>
    <submittedName>
        <fullName evidence="4">Putative N-acetylmannosaminyltransferase</fullName>
        <ecNumber evidence="4">2.4.1.187</ecNumber>
    </submittedName>
</protein>
<dbReference type="Pfam" id="PF03808">
    <property type="entry name" value="Glyco_tran_WecG"/>
    <property type="match status" value="1"/>
</dbReference>
<dbReference type="RefSeq" id="WP_231584784.1">
    <property type="nucleotide sequence ID" value="NZ_CYTV01000007.1"/>
</dbReference>
<keyword evidence="3" id="KW-0812">Transmembrane</keyword>
<dbReference type="NCBIfam" id="TIGR00696">
    <property type="entry name" value="wecG_tagA_cpsF"/>
    <property type="match status" value="1"/>
</dbReference>
<dbReference type="PANTHER" id="PTHR34136:SF1">
    <property type="entry name" value="UDP-N-ACETYL-D-MANNOSAMINURONIC ACID TRANSFERASE"/>
    <property type="match status" value="1"/>
</dbReference>
<dbReference type="GO" id="GO:0047244">
    <property type="term" value="F:N-acetylglucosaminyldiphosphoundecaprenol N-acetyl-beta-D-mannosaminyltransferase activity"/>
    <property type="evidence" value="ECO:0007669"/>
    <property type="project" value="UniProtKB-EC"/>
</dbReference>
<reference evidence="4 5" key="1">
    <citation type="submission" date="2015-09" db="EMBL/GenBank/DDBJ databases">
        <authorList>
            <person name="Jackson K.R."/>
            <person name="Lunt B.L."/>
            <person name="Fisher J.N.B."/>
            <person name="Gardner A.V."/>
            <person name="Bailey M.E."/>
            <person name="Deus L.M."/>
            <person name="Earl A.S."/>
            <person name="Gibby P.D."/>
            <person name="Hartmann K.A."/>
            <person name="Liu J.E."/>
            <person name="Manci A.M."/>
            <person name="Nielsen D.A."/>
            <person name="Solomon M.B."/>
            <person name="Breakwell D.P."/>
            <person name="Burnett S.H."/>
            <person name="Grose J.H."/>
        </authorList>
    </citation>
    <scope>NUCLEOTIDE SEQUENCE [LARGE SCALE GENOMIC DNA]</scope>
    <source>
        <strain evidence="4 5">2789STDY5608636</strain>
    </source>
</reference>
<proteinExistence type="predicted"/>
<dbReference type="CDD" id="cd06533">
    <property type="entry name" value="Glyco_transf_WecG_TagA"/>
    <property type="match status" value="1"/>
</dbReference>
<dbReference type="PANTHER" id="PTHR34136">
    <property type="match status" value="1"/>
</dbReference>
<sequence>MHSPQQVSDPGLRAVENGAGPALPSVRLFDLDIAAVSFGQAVEALAQAAVRRDGRARIVVTPNVDHVVRLDAAPDFRARYARADFIFADGMPVVWASRLLGRPLPERITGSDLFVALCRRAQREGWRVMLLGGMPGSEPALHARFAQYFPGLDIEVVSPSMGFDPVGPEGQAFADRVRERQPDVVFLCVGMPKQENWALHHALALPGGILLCVGAAMEFAIGLQRRAPQWMQRAGLEWLWRLASNPRRLWRRYLVDDPRFAVLCWRQWRKRSGSAP</sequence>
<keyword evidence="2 4" id="KW-0808">Transferase</keyword>
<dbReference type="AlphaFoldDB" id="A0A0M9IDB8"/>
<evidence type="ECO:0000256" key="2">
    <source>
        <dbReference type="ARBA" id="ARBA00022679"/>
    </source>
</evidence>
<evidence type="ECO:0000313" key="4">
    <source>
        <dbReference type="EMBL" id="CUI91220.1"/>
    </source>
</evidence>
<keyword evidence="3" id="KW-1133">Transmembrane helix</keyword>
<gene>
    <name evidence="4" type="primary">tagA</name>
    <name evidence="4" type="ORF">ERS370011_02833</name>
</gene>
<feature type="transmembrane region" description="Helical" evidence="3">
    <location>
        <begin position="197"/>
        <end position="223"/>
    </location>
</feature>
<keyword evidence="1 4" id="KW-0328">Glycosyltransferase</keyword>